<feature type="region of interest" description="Disordered" evidence="1">
    <location>
        <begin position="1"/>
        <end position="21"/>
    </location>
</feature>
<dbReference type="InterPro" id="IPR053090">
    <property type="entry name" value="Centromere_KNL-2_homolog"/>
</dbReference>
<dbReference type="InterPro" id="IPR015216">
    <property type="entry name" value="SANTA"/>
</dbReference>
<evidence type="ECO:0000313" key="4">
    <source>
        <dbReference type="Proteomes" id="UP000701853"/>
    </source>
</evidence>
<dbReference type="PANTHER" id="PTHR35311">
    <property type="entry name" value="KINETOCHORE-ASSOCIATED PROTEIN KNL-2 HOMOLOG"/>
    <property type="match status" value="1"/>
</dbReference>
<gene>
    <name evidence="3" type="ORF">CXB51_023211</name>
</gene>
<evidence type="ECO:0000256" key="1">
    <source>
        <dbReference type="SAM" id="MobiDB-lite"/>
    </source>
</evidence>
<reference evidence="3 4" key="1">
    <citation type="journal article" date="2021" name="bioRxiv">
        <title>The Gossypium anomalum genome as a resource for cotton improvement and evolutionary analysis of hybrid incompatibility.</title>
        <authorList>
            <person name="Grover C.E."/>
            <person name="Yuan D."/>
            <person name="Arick M.A."/>
            <person name="Miller E.R."/>
            <person name="Hu G."/>
            <person name="Peterson D.G."/>
            <person name="Wendel J.F."/>
            <person name="Udall J.A."/>
        </authorList>
    </citation>
    <scope>NUCLEOTIDE SEQUENCE [LARGE SCALE GENOMIC DNA]</scope>
    <source>
        <strain evidence="3">JFW-Udall</strain>
        <tissue evidence="3">Leaf</tissue>
    </source>
</reference>
<feature type="compositionally biased region" description="Polar residues" evidence="1">
    <location>
        <begin position="12"/>
        <end position="21"/>
    </location>
</feature>
<organism evidence="3 4">
    <name type="scientific">Gossypium anomalum</name>
    <dbReference type="NCBI Taxonomy" id="47600"/>
    <lineage>
        <taxon>Eukaryota</taxon>
        <taxon>Viridiplantae</taxon>
        <taxon>Streptophyta</taxon>
        <taxon>Embryophyta</taxon>
        <taxon>Tracheophyta</taxon>
        <taxon>Spermatophyta</taxon>
        <taxon>Magnoliopsida</taxon>
        <taxon>eudicotyledons</taxon>
        <taxon>Gunneridae</taxon>
        <taxon>Pentapetalae</taxon>
        <taxon>rosids</taxon>
        <taxon>malvids</taxon>
        <taxon>Malvales</taxon>
        <taxon>Malvaceae</taxon>
        <taxon>Malvoideae</taxon>
        <taxon>Gossypium</taxon>
    </lineage>
</organism>
<accession>A0A8J6CXU6</accession>
<proteinExistence type="predicted"/>
<dbReference type="PANTHER" id="PTHR35311:SF9">
    <property type="entry name" value="KINETOCHORE-ASSOCIATED PROTEIN KNL-2 HOMOLOG"/>
    <property type="match status" value="1"/>
</dbReference>
<keyword evidence="4" id="KW-1185">Reference proteome</keyword>
<dbReference type="OrthoDB" id="118550at2759"/>
<sequence>MAPKTRDKNDGNAIQNDSNDGSSSYFQKTVCLHDWWLIKAEKEFEGKRLSVAGSTSIESKAFRLFTSAPIVKRHDALTLQTADGICVCIRGFINKQRTIENGFSSEVFTHFFIGFPPYWEKYAKECLGETIMADDGLQVVPNSSNAARDSGPSLISTPCNHAVNLSTMVEERSNLDSSQQKGEASTIKVQDKQNLNSKTPICLTSKLNHVKESSFEKETRKKLDFEEVVSFLLHYFYSLSAPFDLWTVVSYFSWLPGLTQDASSVSRERKGNKSIISPDSLNFKRSRSGRVLLPRMEFWRNQIPVYDQDRRITGIKEEVDDVNSSVDRIRSIRKGETYCHEFLDFKTLELQSYFVLANILVSEAVTFCNPDRSPLYLGLCADLSLHLAWAYLAPTVLALVATNGVDLVPDCTPILL</sequence>
<dbReference type="EMBL" id="JAHUZN010000009">
    <property type="protein sequence ID" value="KAG8483998.1"/>
    <property type="molecule type" value="Genomic_DNA"/>
</dbReference>
<evidence type="ECO:0000259" key="2">
    <source>
        <dbReference type="Pfam" id="PF09133"/>
    </source>
</evidence>
<name>A0A8J6CXU6_9ROSI</name>
<dbReference type="Proteomes" id="UP000701853">
    <property type="component" value="Chromosome 9"/>
</dbReference>
<comment type="caution">
    <text evidence="3">The sequence shown here is derived from an EMBL/GenBank/DDBJ whole genome shotgun (WGS) entry which is preliminary data.</text>
</comment>
<protein>
    <recommendedName>
        <fullName evidence="2">SANTA domain-containing protein</fullName>
    </recommendedName>
</protein>
<feature type="domain" description="SANTA" evidence="2">
    <location>
        <begin position="30"/>
        <end position="122"/>
    </location>
</feature>
<evidence type="ECO:0000313" key="3">
    <source>
        <dbReference type="EMBL" id="KAG8483998.1"/>
    </source>
</evidence>
<dbReference type="AlphaFoldDB" id="A0A8J6CXU6"/>
<feature type="compositionally biased region" description="Basic and acidic residues" evidence="1">
    <location>
        <begin position="1"/>
        <end position="10"/>
    </location>
</feature>
<dbReference type="Pfam" id="PF09133">
    <property type="entry name" value="SANTA"/>
    <property type="match status" value="1"/>
</dbReference>